<accession>A0A5C6AER1</accession>
<sequence>MSAYSLPIATKPQSLAANHVYLMANGDLRLTANQNCWAAQHAMEQSIGAAVTGLGWTVERAHPYKEAEKHGFIGSQREGLEVFRTLDPEAPLIVAEAVWQYSHHLLHGLLTHRGPILTLANWSGTWPGLVGMLNLNGSLTKAGVAYSTLWADDFGSDEFRAKLQEWLTTGKVSHAVDHVTPFTAEMAPAAERELGEALAAEFRRDKAIMGVFDEGCMGMFNAILPDHLLNPTGVFKERLSQSALYYEATQVSDEEAAAVRRWMEDHGAKFDTGPVHEEHLTDAQVHLQCKMYVAAVRIADDFGCDCIGIQYQQGLKDLMPASDLVEGTLNNAKRPPVTSRDGSRVLYAGEPIPHFNEVDECAGLDGLMTYRLHKAMGQPVENTLHDLRWGDRDQSGTTDEFVWVFEISGSVPPEHLIGGWGGVTSVRQPAMYFPNGGGTIKGISKPGEIVWSRVFVEDDRLKMDIGRAEAISLPIEETERRWRETTPQWPIQHAVTYGVSRDQMMARHKANHIQIVYANSAEDADKAALAKAAMAAAMGMEVALCGTRKDGASWN</sequence>
<name>A0A5C6AER1_9BACT</name>
<dbReference type="SUPFAM" id="SSF53743">
    <property type="entry name" value="FucI/AraA N-terminal and middle domains"/>
    <property type="match status" value="1"/>
</dbReference>
<dbReference type="InterPro" id="IPR038393">
    <property type="entry name" value="Fuc_iso_dom3_sf"/>
</dbReference>
<dbReference type="Proteomes" id="UP000317421">
    <property type="component" value="Unassembled WGS sequence"/>
</dbReference>
<dbReference type="PANTHER" id="PTHR37840:SF1">
    <property type="entry name" value="L-FUCOSE ISOMERASE"/>
    <property type="match status" value="1"/>
</dbReference>
<protein>
    <submittedName>
        <fullName evidence="3">Uncharacterized protein</fullName>
    </submittedName>
</protein>
<comment type="caution">
    <text evidence="3">The sequence shown here is derived from an EMBL/GenBank/DDBJ whole genome shotgun (WGS) entry which is preliminary data.</text>
</comment>
<dbReference type="EMBL" id="SJPR01000002">
    <property type="protein sequence ID" value="TWT97665.1"/>
    <property type="molecule type" value="Genomic_DNA"/>
</dbReference>
<dbReference type="GO" id="GO:0030145">
    <property type="term" value="F:manganese ion binding"/>
    <property type="evidence" value="ECO:0007669"/>
    <property type="project" value="InterPro"/>
</dbReference>
<organism evidence="3 4">
    <name type="scientific">Botrimarina colliarenosi</name>
    <dbReference type="NCBI Taxonomy" id="2528001"/>
    <lineage>
        <taxon>Bacteria</taxon>
        <taxon>Pseudomonadati</taxon>
        <taxon>Planctomycetota</taxon>
        <taxon>Planctomycetia</taxon>
        <taxon>Pirellulales</taxon>
        <taxon>Lacipirellulaceae</taxon>
        <taxon>Botrimarina</taxon>
    </lineage>
</organism>
<dbReference type="GO" id="GO:0008736">
    <property type="term" value="F:L-fucose isomerase activity"/>
    <property type="evidence" value="ECO:0007669"/>
    <property type="project" value="InterPro"/>
</dbReference>
<evidence type="ECO:0000256" key="2">
    <source>
        <dbReference type="ARBA" id="ARBA00023277"/>
    </source>
</evidence>
<dbReference type="InterPro" id="IPR005763">
    <property type="entry name" value="Fucose_isomerase"/>
</dbReference>
<dbReference type="Gene3D" id="3.20.14.10">
    <property type="entry name" value="L-fucose/L-arabinose isomerase, C-terminal"/>
    <property type="match status" value="1"/>
</dbReference>
<dbReference type="OrthoDB" id="102178at2"/>
<keyword evidence="2" id="KW-0119">Carbohydrate metabolism</keyword>
<dbReference type="GO" id="GO:0042355">
    <property type="term" value="P:L-fucose catabolic process"/>
    <property type="evidence" value="ECO:0007669"/>
    <property type="project" value="TreeGrafter"/>
</dbReference>
<gene>
    <name evidence="3" type="ORF">Pla108_18170</name>
</gene>
<dbReference type="AlphaFoldDB" id="A0A5C6AER1"/>
<keyword evidence="1" id="KW-0413">Isomerase</keyword>
<dbReference type="InterPro" id="IPR009015">
    <property type="entry name" value="Fucose_isomerase_N/cen_sf"/>
</dbReference>
<dbReference type="GO" id="GO:0005737">
    <property type="term" value="C:cytoplasm"/>
    <property type="evidence" value="ECO:0007669"/>
    <property type="project" value="InterPro"/>
</dbReference>
<evidence type="ECO:0000313" key="3">
    <source>
        <dbReference type="EMBL" id="TWT97665.1"/>
    </source>
</evidence>
<proteinExistence type="predicted"/>
<dbReference type="PANTHER" id="PTHR37840">
    <property type="entry name" value="L-FUCOSE ISOMERASE"/>
    <property type="match status" value="1"/>
</dbReference>
<dbReference type="GO" id="GO:0019571">
    <property type="term" value="P:D-arabinose catabolic process"/>
    <property type="evidence" value="ECO:0007669"/>
    <property type="project" value="TreeGrafter"/>
</dbReference>
<reference evidence="3 4" key="1">
    <citation type="submission" date="2019-02" db="EMBL/GenBank/DDBJ databases">
        <title>Deep-cultivation of Planctomycetes and their phenomic and genomic characterization uncovers novel biology.</title>
        <authorList>
            <person name="Wiegand S."/>
            <person name="Jogler M."/>
            <person name="Boedeker C."/>
            <person name="Pinto D."/>
            <person name="Vollmers J."/>
            <person name="Rivas-Marin E."/>
            <person name="Kohn T."/>
            <person name="Peeters S.H."/>
            <person name="Heuer A."/>
            <person name="Rast P."/>
            <person name="Oberbeckmann S."/>
            <person name="Bunk B."/>
            <person name="Jeske O."/>
            <person name="Meyerdierks A."/>
            <person name="Storesund J.E."/>
            <person name="Kallscheuer N."/>
            <person name="Luecker S."/>
            <person name="Lage O.M."/>
            <person name="Pohl T."/>
            <person name="Merkel B.J."/>
            <person name="Hornburger P."/>
            <person name="Mueller R.-W."/>
            <person name="Bruemmer F."/>
            <person name="Labrenz M."/>
            <person name="Spormann A.M."/>
            <person name="Op Den Camp H."/>
            <person name="Overmann J."/>
            <person name="Amann R."/>
            <person name="Jetten M.S.M."/>
            <person name="Mascher T."/>
            <person name="Medema M.H."/>
            <person name="Devos D.P."/>
            <person name="Kaster A.-K."/>
            <person name="Ovreas L."/>
            <person name="Rohde M."/>
            <person name="Galperin M.Y."/>
            <person name="Jogler C."/>
        </authorList>
    </citation>
    <scope>NUCLEOTIDE SEQUENCE [LARGE SCALE GENOMIC DNA]</scope>
    <source>
        <strain evidence="3 4">Pla108</strain>
    </source>
</reference>
<evidence type="ECO:0000256" key="1">
    <source>
        <dbReference type="ARBA" id="ARBA00023235"/>
    </source>
</evidence>
<evidence type="ECO:0000313" key="4">
    <source>
        <dbReference type="Proteomes" id="UP000317421"/>
    </source>
</evidence>
<keyword evidence="4" id="KW-1185">Reference proteome</keyword>
<dbReference type="GO" id="GO:0008790">
    <property type="term" value="F:arabinose isomerase activity"/>
    <property type="evidence" value="ECO:0007669"/>
    <property type="project" value="TreeGrafter"/>
</dbReference>